<comment type="caution">
    <text evidence="10">The sequence shown here is derived from an EMBL/GenBank/DDBJ whole genome shotgun (WGS) entry which is preliminary data.</text>
</comment>
<reference evidence="10 11" key="1">
    <citation type="journal article" date="2011" name="Genome Res.">
        <title>Phylogeny-wide analysis of social amoeba genomes highlights ancient origins for complex intercellular communication.</title>
        <authorList>
            <person name="Heidel A.J."/>
            <person name="Lawal H.M."/>
            <person name="Felder M."/>
            <person name="Schilde C."/>
            <person name="Helps N.R."/>
            <person name="Tunggal B."/>
            <person name="Rivero F."/>
            <person name="John U."/>
            <person name="Schleicher M."/>
            <person name="Eichinger L."/>
            <person name="Platzer M."/>
            <person name="Noegel A.A."/>
            <person name="Schaap P."/>
            <person name="Gloeckner G."/>
        </authorList>
    </citation>
    <scope>NUCLEOTIDE SEQUENCE [LARGE SCALE GENOMIC DNA]</scope>
    <source>
        <strain evidence="11">ATCC 26659 / Pp 5 / PN500</strain>
    </source>
</reference>
<keyword evidence="6 7" id="KW-0539">Nucleus</keyword>
<dbReference type="Pfam" id="PF08638">
    <property type="entry name" value="Med14"/>
    <property type="match status" value="1"/>
</dbReference>
<feature type="region of interest" description="Disordered" evidence="8">
    <location>
        <begin position="402"/>
        <end position="425"/>
    </location>
</feature>
<protein>
    <recommendedName>
        <fullName evidence="7">Mediator of RNA polymerase II transcription subunit 14</fullName>
    </recommendedName>
    <alternativeName>
        <fullName evidence="7">Mediator complex subunit 14</fullName>
    </alternativeName>
</protein>
<feature type="compositionally biased region" description="Low complexity" evidence="8">
    <location>
        <begin position="402"/>
        <end position="424"/>
    </location>
</feature>
<organism evidence="10 11">
    <name type="scientific">Heterostelium pallidum (strain ATCC 26659 / Pp 5 / PN500)</name>
    <name type="common">Cellular slime mold</name>
    <name type="synonym">Polysphondylium pallidum</name>
    <dbReference type="NCBI Taxonomy" id="670386"/>
    <lineage>
        <taxon>Eukaryota</taxon>
        <taxon>Amoebozoa</taxon>
        <taxon>Evosea</taxon>
        <taxon>Eumycetozoa</taxon>
        <taxon>Dictyostelia</taxon>
        <taxon>Acytosteliales</taxon>
        <taxon>Acytosteliaceae</taxon>
        <taxon>Heterostelium</taxon>
    </lineage>
</organism>
<evidence type="ECO:0000256" key="4">
    <source>
        <dbReference type="ARBA" id="ARBA00023159"/>
    </source>
</evidence>
<dbReference type="GO" id="GO:0070847">
    <property type="term" value="C:core mediator complex"/>
    <property type="evidence" value="ECO:0007669"/>
    <property type="project" value="TreeGrafter"/>
</dbReference>
<evidence type="ECO:0000256" key="2">
    <source>
        <dbReference type="ARBA" id="ARBA00007813"/>
    </source>
</evidence>
<dbReference type="InterPro" id="IPR055122">
    <property type="entry name" value="Med14_N"/>
</dbReference>
<dbReference type="EMBL" id="ADBJ01000060">
    <property type="protein sequence ID" value="EFA74870.1"/>
    <property type="molecule type" value="Genomic_DNA"/>
</dbReference>
<keyword evidence="3 7" id="KW-0805">Transcription regulation</keyword>
<dbReference type="Proteomes" id="UP000001396">
    <property type="component" value="Unassembled WGS sequence"/>
</dbReference>
<dbReference type="GO" id="GO:0016592">
    <property type="term" value="C:mediator complex"/>
    <property type="evidence" value="ECO:0007669"/>
    <property type="project" value="UniProtKB-UniRule"/>
</dbReference>
<comment type="function">
    <text evidence="7">Component of the Mediator complex, a coactivator involved in the regulated transcription of nearly all RNA polymerase II-dependent genes. Mediator functions as a bridge to convey information from gene-specific regulatory proteins to the basal RNA polymerase II transcription machinery. Mediator is recruited to promoters by direct interactions with regulatory proteins and serves as a scaffold for the assembly of a functional preinitiation complex with RNA polymerase II and the general transcription factors.</text>
</comment>
<dbReference type="InterPro" id="IPR013947">
    <property type="entry name" value="Mediator_Med14"/>
</dbReference>
<sequence>MNHQQQSQSQSQQSPTIESTSQQQQQQPPQQQQTIKLSTVIHRLVQDSYNNLIGLTEISPSLKDVDKKRTLLDYFDQTRERFLRLLVILKWSSHIDTLTKANDIIQLLEKEDSFFREAADMLILTKENLINARAPIYDIPTAVDVMTSGTYQRMPVNIGMVLPPPILSNTEISRAIDKLNNIICYKLFLSDVPSEFEPIRVENGRAYLTVKNEYEAFLTIDGASEGKGPIKIRVDERVKEVTERIQNRLAHSKQPLHELHNIIHSLVVSAQLDSLSSQMDALKKTAFRSNIKCVQGKDLSLTIFFWISEEIANSVGSLDVKKHMNIKIYIDDSNKLHVSYTPNIQNARSDSSLRIPSLNIETILMRAMELHAHFRVQHLYNILFEDYLNKLKLQQHQQQQQQQLQLTSGTTNTNTPSSSGSSSSCKSFQINDFKMIFSSQHQQKQQSSNETSNIVTSTDDSLPTILRVQLYGSNYLDITVNQLTGKFNILLSSSKNHEIKSIVNTFKLRSLLSCFEEAALFMRLECFYKIPLVSQLFTEQNYICIRFPKYKDIYYLVISIHPTTFLPIFHLIYSKPSLNSAIFTVTPDTPAAAAATTAKPTTPTDTTTSTTTFTIGIAAATATATAAAATTAAVTAVTATATGASTTAAIETVSTGYLPFGETSVRDRQVSDQHCQCRAATDWLSSFKSDLIAINKIINLASQLVKQLRISKEFQSTFQILSIKPKEIEFICLNYSLSKSTIKIVVNKQNQIVLDYQPFVNPLLPFFEKDLNESMNMENLLHSIAISNEIVFSIQAIIYTPNSSTSQFLPLEIYVIPRSSTQIRLIYKNVYGIDIRFVSTENCIVEDAHYTNVMANLYPQVHRSKLMAIPYIHLIMEHRINVVALDNQGFRSSWLVPMRQFRASLQRIVLFMSCTFLFNILRSAIKVEFNDIMHQALTMKFSSETIQFHLNVRDYSTFELDASNKPEDQWRLVSPANHCKRSQHADGAASGVARIAQDSAWRPGASAPTPLHRRHLSVGSVVASRPRAIHPQARCTRRVHDTPILQSHKPACARSLRVNLYRYTDQLVVPSIHKTR</sequence>
<feature type="domain" description="Mediator complex subunit MED14 N-terminal" evidence="9">
    <location>
        <begin position="34"/>
        <end position="221"/>
    </location>
</feature>
<dbReference type="AlphaFoldDB" id="D3BUT2"/>
<keyword evidence="4 7" id="KW-0010">Activator</keyword>
<evidence type="ECO:0000256" key="8">
    <source>
        <dbReference type="SAM" id="MobiDB-lite"/>
    </source>
</evidence>
<evidence type="ECO:0000256" key="6">
    <source>
        <dbReference type="ARBA" id="ARBA00023242"/>
    </source>
</evidence>
<evidence type="ECO:0000256" key="3">
    <source>
        <dbReference type="ARBA" id="ARBA00023015"/>
    </source>
</evidence>
<dbReference type="PANTHER" id="PTHR12809:SF2">
    <property type="entry name" value="MEDIATOR OF RNA POLYMERASE II TRANSCRIPTION SUBUNIT 14"/>
    <property type="match status" value="1"/>
</dbReference>
<dbReference type="OMA" id="LISHEYC"/>
<accession>D3BUT2</accession>
<dbReference type="STRING" id="670386.D3BUT2"/>
<dbReference type="InParanoid" id="D3BUT2"/>
<evidence type="ECO:0000256" key="7">
    <source>
        <dbReference type="RuleBase" id="RU365082"/>
    </source>
</evidence>
<dbReference type="PANTHER" id="PTHR12809">
    <property type="entry name" value="MEDIATOR COMPLEX SUBUNIT"/>
    <property type="match status" value="1"/>
</dbReference>
<evidence type="ECO:0000256" key="1">
    <source>
        <dbReference type="ARBA" id="ARBA00004123"/>
    </source>
</evidence>
<gene>
    <name evidence="10" type="primary">med14</name>
    <name evidence="10" type="ORF">PPL_11904</name>
</gene>
<evidence type="ECO:0000313" key="10">
    <source>
        <dbReference type="EMBL" id="EFA74870.1"/>
    </source>
</evidence>
<feature type="region of interest" description="Disordered" evidence="8">
    <location>
        <begin position="1"/>
        <end position="33"/>
    </location>
</feature>
<keyword evidence="5 7" id="KW-0804">Transcription</keyword>
<name>D3BUT2_HETP5</name>
<comment type="similarity">
    <text evidence="2 7">Belongs to the Mediator complex subunit 14 family.</text>
</comment>
<comment type="subunit">
    <text evidence="7">Component of the Mediator complex.</text>
</comment>
<dbReference type="GO" id="GO:0003712">
    <property type="term" value="F:transcription coregulator activity"/>
    <property type="evidence" value="ECO:0007669"/>
    <property type="project" value="UniProtKB-UniRule"/>
</dbReference>
<comment type="subcellular location">
    <subcellularLocation>
        <location evidence="1 7">Nucleus</location>
    </subcellularLocation>
</comment>
<evidence type="ECO:0000259" key="9">
    <source>
        <dbReference type="Pfam" id="PF08638"/>
    </source>
</evidence>
<dbReference type="GO" id="GO:0006357">
    <property type="term" value="P:regulation of transcription by RNA polymerase II"/>
    <property type="evidence" value="ECO:0007669"/>
    <property type="project" value="InterPro"/>
</dbReference>
<dbReference type="RefSeq" id="XP_020427004.1">
    <property type="nucleotide sequence ID" value="XM_020582650.1"/>
</dbReference>
<keyword evidence="11" id="KW-1185">Reference proteome</keyword>
<dbReference type="GeneID" id="31367372"/>
<dbReference type="FunCoup" id="D3BUT2">
    <property type="interactions" value="536"/>
</dbReference>
<evidence type="ECO:0000313" key="11">
    <source>
        <dbReference type="Proteomes" id="UP000001396"/>
    </source>
</evidence>
<evidence type="ECO:0000256" key="5">
    <source>
        <dbReference type="ARBA" id="ARBA00023163"/>
    </source>
</evidence>
<proteinExistence type="inferred from homology"/>